<dbReference type="InterPro" id="IPR006837">
    <property type="entry name" value="Divergent_DAC"/>
</dbReference>
<accession>A0A1E7Q4G3</accession>
<feature type="signal peptide" evidence="1">
    <location>
        <begin position="1"/>
        <end position="18"/>
    </location>
</feature>
<dbReference type="PANTHER" id="PTHR30105:SF2">
    <property type="entry name" value="DIVERGENT POLYSACCHARIDE DEACETYLASE SUPERFAMILY"/>
    <property type="match status" value="1"/>
</dbReference>
<dbReference type="PANTHER" id="PTHR30105">
    <property type="entry name" value="UNCHARACTERIZED YIBQ-RELATED"/>
    <property type="match status" value="1"/>
</dbReference>
<comment type="caution">
    <text evidence="2">The sequence shown here is derived from an EMBL/GenBank/DDBJ whole genome shotgun (WGS) entry which is preliminary data.</text>
</comment>
<evidence type="ECO:0008006" key="4">
    <source>
        <dbReference type="Google" id="ProtNLM"/>
    </source>
</evidence>
<evidence type="ECO:0000313" key="2">
    <source>
        <dbReference type="EMBL" id="OEY68963.1"/>
    </source>
</evidence>
<evidence type="ECO:0000256" key="1">
    <source>
        <dbReference type="SAM" id="SignalP"/>
    </source>
</evidence>
<name>A0A1E7Q4G3_9GAMM</name>
<evidence type="ECO:0000313" key="3">
    <source>
        <dbReference type="Proteomes" id="UP000242258"/>
    </source>
</evidence>
<dbReference type="InterPro" id="IPR011330">
    <property type="entry name" value="Glyco_hydro/deAcase_b/a-brl"/>
</dbReference>
<dbReference type="Gene3D" id="3.20.20.370">
    <property type="entry name" value="Glycoside hydrolase/deacetylase"/>
    <property type="match status" value="1"/>
</dbReference>
<keyword evidence="1" id="KW-0732">Signal</keyword>
<dbReference type="Proteomes" id="UP000242258">
    <property type="component" value="Unassembled WGS sequence"/>
</dbReference>
<reference evidence="3" key="1">
    <citation type="submission" date="2016-09" db="EMBL/GenBank/DDBJ databases">
        <authorList>
            <person name="Wan X."/>
            <person name="Hou S."/>
        </authorList>
    </citation>
    <scope>NUCLEOTIDE SEQUENCE [LARGE SCALE GENOMIC DNA]</scope>
    <source>
        <strain evidence="3">KH87</strain>
    </source>
</reference>
<dbReference type="AlphaFoldDB" id="A0A1E7Q4G3"/>
<dbReference type="EMBL" id="MKEK01000001">
    <property type="protein sequence ID" value="OEY68963.1"/>
    <property type="molecule type" value="Genomic_DNA"/>
</dbReference>
<feature type="chain" id="PRO_5009200361" description="Divergent polysaccharide deacetylase" evidence="1">
    <location>
        <begin position="19"/>
        <end position="258"/>
    </location>
</feature>
<proteinExistence type="predicted"/>
<dbReference type="SUPFAM" id="SSF88713">
    <property type="entry name" value="Glycoside hydrolase/deacetylase"/>
    <property type="match status" value="1"/>
</dbReference>
<organism evidence="2 3">
    <name type="scientific">Rheinheimera salexigens</name>
    <dbReference type="NCBI Taxonomy" id="1628148"/>
    <lineage>
        <taxon>Bacteria</taxon>
        <taxon>Pseudomonadati</taxon>
        <taxon>Pseudomonadota</taxon>
        <taxon>Gammaproteobacteria</taxon>
        <taxon>Chromatiales</taxon>
        <taxon>Chromatiaceae</taxon>
        <taxon>Rheinheimera</taxon>
    </lineage>
</organism>
<keyword evidence="3" id="KW-1185">Reference proteome</keyword>
<dbReference type="STRING" id="1628148.BI198_04810"/>
<dbReference type="CDD" id="cd10936">
    <property type="entry name" value="CE4_DAC2"/>
    <property type="match status" value="1"/>
</dbReference>
<sequence length="258" mass="28870">MRCFLYISALLLSFSLQAADTKPTIAIIIDDIGYHKSDFKLIDLPYALTFAVLPYTPYGQSSARYAFSKQKDVMLHMPMQASYHNASEEAGTLSKDMTKQQVQHSLQAALADIPYAIGINNHMGSLYTELEQHMAWTMEYLQQRHLFFVDSVTTAKSTANKYAAEYGVTSLSRHVFLDNEQTEAAIAKQFSQLLRIAKTRQHAIAIAHPYPETYKFLRKNLPLLKQQGIQLVGISQLLPQEHSVVAAGFTAPAISAPQ</sequence>
<dbReference type="Pfam" id="PF04748">
    <property type="entry name" value="Polysacc_deac_2"/>
    <property type="match status" value="1"/>
</dbReference>
<gene>
    <name evidence="2" type="ORF">BI198_04810</name>
</gene>
<dbReference type="GO" id="GO:0005975">
    <property type="term" value="P:carbohydrate metabolic process"/>
    <property type="evidence" value="ECO:0007669"/>
    <property type="project" value="InterPro"/>
</dbReference>
<protein>
    <recommendedName>
        <fullName evidence="4">Divergent polysaccharide deacetylase</fullName>
    </recommendedName>
</protein>